<reference evidence="1" key="1">
    <citation type="journal article" date="2020" name="Stud. Mycol.">
        <title>101 Dothideomycetes genomes: a test case for predicting lifestyles and emergence of pathogens.</title>
        <authorList>
            <person name="Haridas S."/>
            <person name="Albert R."/>
            <person name="Binder M."/>
            <person name="Bloem J."/>
            <person name="Labutti K."/>
            <person name="Salamov A."/>
            <person name="Andreopoulos B."/>
            <person name="Baker S."/>
            <person name="Barry K."/>
            <person name="Bills G."/>
            <person name="Bluhm B."/>
            <person name="Cannon C."/>
            <person name="Castanera R."/>
            <person name="Culley D."/>
            <person name="Daum C."/>
            <person name="Ezra D."/>
            <person name="Gonzalez J."/>
            <person name="Henrissat B."/>
            <person name="Kuo A."/>
            <person name="Liang C."/>
            <person name="Lipzen A."/>
            <person name="Lutzoni F."/>
            <person name="Magnuson J."/>
            <person name="Mondo S."/>
            <person name="Nolan M."/>
            <person name="Ohm R."/>
            <person name="Pangilinan J."/>
            <person name="Park H.-J."/>
            <person name="Ramirez L."/>
            <person name="Alfaro M."/>
            <person name="Sun H."/>
            <person name="Tritt A."/>
            <person name="Yoshinaga Y."/>
            <person name="Zwiers L.-H."/>
            <person name="Turgeon B."/>
            <person name="Goodwin S."/>
            <person name="Spatafora J."/>
            <person name="Crous P."/>
            <person name="Grigoriev I."/>
        </authorList>
    </citation>
    <scope>NUCLEOTIDE SEQUENCE</scope>
    <source>
        <strain evidence="1">CBS 123094</strain>
    </source>
</reference>
<dbReference type="EMBL" id="ML977558">
    <property type="protein sequence ID" value="KAF2006924.1"/>
    <property type="molecule type" value="Genomic_DNA"/>
</dbReference>
<gene>
    <name evidence="1" type="ORF">P154DRAFT_529322</name>
</gene>
<sequence>MPPTLVYEPHPLLPAHRPRDYPHIITMDSLKTLGTKSIAEFRPCDSTATLLHNIKDQFPNALQDFFNPEVSSFKLLQENTNPKCGTLVIWRRKQRVWAGIYNFIPRHGIFAWSIFVNCSIAADGKWTTEGAAARAISTYPLESIWNKGFVDCNDIELADPSAAFSEMDAIAAEVFLNPFFDRRLDFVKKWEDPKICRYRIEVNSPYTVVEGLRGLRLGSGVADSLKMLGGDGMAELPIQAPALD</sequence>
<keyword evidence="2" id="KW-1185">Reference proteome</keyword>
<dbReference type="Proteomes" id="UP000799779">
    <property type="component" value="Unassembled WGS sequence"/>
</dbReference>
<dbReference type="AlphaFoldDB" id="A0A6A5X0L8"/>
<name>A0A6A5X0L8_9PLEO</name>
<evidence type="ECO:0000313" key="2">
    <source>
        <dbReference type="Proteomes" id="UP000799779"/>
    </source>
</evidence>
<organism evidence="1 2">
    <name type="scientific">Amniculicola lignicola CBS 123094</name>
    <dbReference type="NCBI Taxonomy" id="1392246"/>
    <lineage>
        <taxon>Eukaryota</taxon>
        <taxon>Fungi</taxon>
        <taxon>Dikarya</taxon>
        <taxon>Ascomycota</taxon>
        <taxon>Pezizomycotina</taxon>
        <taxon>Dothideomycetes</taxon>
        <taxon>Pleosporomycetidae</taxon>
        <taxon>Pleosporales</taxon>
        <taxon>Amniculicolaceae</taxon>
        <taxon>Amniculicola</taxon>
    </lineage>
</organism>
<accession>A0A6A5X0L8</accession>
<protein>
    <submittedName>
        <fullName evidence="1">Uncharacterized protein</fullName>
    </submittedName>
</protein>
<proteinExistence type="predicted"/>
<evidence type="ECO:0000313" key="1">
    <source>
        <dbReference type="EMBL" id="KAF2006924.1"/>
    </source>
</evidence>